<gene>
    <name evidence="1" type="ORF">sscle_06g054620</name>
</gene>
<sequence length="345" mass="40039">MLDTLVLNADNDTTNWQNLYFKSRLLNTKVRSEHRLERDRLGKENLAMRRAIKVLGTLLRSQQNNSKVLGAEWSVSLKEIDRLRQQVSGLQGDNLEYRSRVEDLTSSLHTMSLRLSEGTNANTKAQKYYEEMSVKTEDLHKKWVELDGNYKIASILREKQELRDALSTSFDEVNGLNHALEVYSVVVESIMDRKREWSKPRQQRDRNIIIKGHEIAHGGTCLPDAYQIMSTSNNDLGWYKEYYGTTSEIFLKFETSKAFMELINMRYELYRYKKHVKSAADGFKEGFQNLLEMILAQRTSMTAESVQKLLVGDHPTTLTSRRIYSKLCVLWENGMKQGLQAIQIH</sequence>
<name>A0A1D9Q7B3_SCLS1</name>
<reference evidence="2" key="1">
    <citation type="journal article" date="2017" name="Genome Biol. Evol.">
        <title>The complete genome sequence of the phytopathogenic fungus Sclerotinia sclerotiorum reveals insights into the genome architecture of broad host range pathogens.</title>
        <authorList>
            <person name="Derbyshire M."/>
            <person name="Denton-Giles M."/>
            <person name="Hegedus D."/>
            <person name="Seifbarghy S."/>
            <person name="Rollins J."/>
            <person name="van Kan J."/>
            <person name="Seidl M.F."/>
            <person name="Faino L."/>
            <person name="Mbengue M."/>
            <person name="Navaud O."/>
            <person name="Raffaele S."/>
            <person name="Hammond-Kosack K."/>
            <person name="Heard S."/>
            <person name="Oliver R."/>
        </authorList>
    </citation>
    <scope>NUCLEOTIDE SEQUENCE [LARGE SCALE GENOMIC DNA]</scope>
    <source>
        <strain evidence="2">ATCC 18683 / 1980 / Ss-1</strain>
    </source>
</reference>
<protein>
    <submittedName>
        <fullName evidence="1">Uncharacterized protein</fullName>
    </submittedName>
</protein>
<dbReference type="AlphaFoldDB" id="A0A1D9Q7B3"/>
<dbReference type="Proteomes" id="UP000177798">
    <property type="component" value="Chromosome 6"/>
</dbReference>
<proteinExistence type="predicted"/>
<accession>A0A1D9Q7B3</accession>
<dbReference type="EMBL" id="CP017819">
    <property type="protein sequence ID" value="APA10692.1"/>
    <property type="molecule type" value="Genomic_DNA"/>
</dbReference>
<dbReference type="VEuPathDB" id="FungiDB:sscle_06g054620"/>
<evidence type="ECO:0000313" key="2">
    <source>
        <dbReference type="Proteomes" id="UP000177798"/>
    </source>
</evidence>
<dbReference type="OrthoDB" id="3494977at2759"/>
<evidence type="ECO:0000313" key="1">
    <source>
        <dbReference type="EMBL" id="APA10692.1"/>
    </source>
</evidence>
<organism evidence="1 2">
    <name type="scientific">Sclerotinia sclerotiorum (strain ATCC 18683 / 1980 / Ss-1)</name>
    <name type="common">White mold</name>
    <name type="synonym">Whetzelinia sclerotiorum</name>
    <dbReference type="NCBI Taxonomy" id="665079"/>
    <lineage>
        <taxon>Eukaryota</taxon>
        <taxon>Fungi</taxon>
        <taxon>Dikarya</taxon>
        <taxon>Ascomycota</taxon>
        <taxon>Pezizomycotina</taxon>
        <taxon>Leotiomycetes</taxon>
        <taxon>Helotiales</taxon>
        <taxon>Sclerotiniaceae</taxon>
        <taxon>Sclerotinia</taxon>
    </lineage>
</organism>